<evidence type="ECO:0000313" key="1">
    <source>
        <dbReference type="EMBL" id="RYR04743.1"/>
    </source>
</evidence>
<proteinExistence type="predicted"/>
<protein>
    <submittedName>
        <fullName evidence="1">Uncharacterized protein</fullName>
    </submittedName>
</protein>
<gene>
    <name evidence="1" type="ORF">Ahy_B06g084521</name>
</gene>
<dbReference type="EMBL" id="SDMP01000016">
    <property type="protein sequence ID" value="RYR04743.1"/>
    <property type="molecule type" value="Genomic_DNA"/>
</dbReference>
<keyword evidence="2" id="KW-1185">Reference proteome</keyword>
<reference evidence="1 2" key="1">
    <citation type="submission" date="2019-01" db="EMBL/GenBank/DDBJ databases">
        <title>Sequencing of cultivated peanut Arachis hypogaea provides insights into genome evolution and oil improvement.</title>
        <authorList>
            <person name="Chen X."/>
        </authorList>
    </citation>
    <scope>NUCLEOTIDE SEQUENCE [LARGE SCALE GENOMIC DNA]</scope>
    <source>
        <strain evidence="2">cv. Fuhuasheng</strain>
        <tissue evidence="1">Leaves</tissue>
    </source>
</reference>
<dbReference type="AlphaFoldDB" id="A0A444YS54"/>
<evidence type="ECO:0000313" key="2">
    <source>
        <dbReference type="Proteomes" id="UP000289738"/>
    </source>
</evidence>
<dbReference type="Proteomes" id="UP000289738">
    <property type="component" value="Chromosome B06"/>
</dbReference>
<comment type="caution">
    <text evidence="1">The sequence shown here is derived from an EMBL/GenBank/DDBJ whole genome shotgun (WGS) entry which is preliminary data.</text>
</comment>
<organism evidence="1 2">
    <name type="scientific">Arachis hypogaea</name>
    <name type="common">Peanut</name>
    <dbReference type="NCBI Taxonomy" id="3818"/>
    <lineage>
        <taxon>Eukaryota</taxon>
        <taxon>Viridiplantae</taxon>
        <taxon>Streptophyta</taxon>
        <taxon>Embryophyta</taxon>
        <taxon>Tracheophyta</taxon>
        <taxon>Spermatophyta</taxon>
        <taxon>Magnoliopsida</taxon>
        <taxon>eudicotyledons</taxon>
        <taxon>Gunneridae</taxon>
        <taxon>Pentapetalae</taxon>
        <taxon>rosids</taxon>
        <taxon>fabids</taxon>
        <taxon>Fabales</taxon>
        <taxon>Fabaceae</taxon>
        <taxon>Papilionoideae</taxon>
        <taxon>50 kb inversion clade</taxon>
        <taxon>dalbergioids sensu lato</taxon>
        <taxon>Dalbergieae</taxon>
        <taxon>Pterocarpus clade</taxon>
        <taxon>Arachis</taxon>
    </lineage>
</organism>
<sequence>MECEYDESYGAKLRDSNFYIKKDRGLELEGRATNGGSWLLIRDDNRYSRGRIRQRNLLRFHFVSIFFFSNSRFLLSPRYDENGAVALTTAKCSAKRRLPSRLPSHALQPSPNAVHHRGALFACRNHPRMLSPIASRLSPRTPQPPPPQLHSTIMIASIIMGAAFKTTQKISQVYEIAIIGDMLITT</sequence>
<accession>A0A444YS54</accession>
<name>A0A444YS54_ARAHY</name>